<evidence type="ECO:0008006" key="3">
    <source>
        <dbReference type="Google" id="ProtNLM"/>
    </source>
</evidence>
<organism evidence="1 2">
    <name type="scientific">Roseburia faecis</name>
    <dbReference type="NCBI Taxonomy" id="301302"/>
    <lineage>
        <taxon>Bacteria</taxon>
        <taxon>Bacillati</taxon>
        <taxon>Bacillota</taxon>
        <taxon>Clostridia</taxon>
        <taxon>Lachnospirales</taxon>
        <taxon>Lachnospiraceae</taxon>
        <taxon>Roseburia</taxon>
    </lineage>
</organism>
<evidence type="ECO:0000313" key="2">
    <source>
        <dbReference type="Proteomes" id="UP000049979"/>
    </source>
</evidence>
<reference evidence="2" key="1">
    <citation type="submission" date="2015-05" db="EMBL/GenBank/DDBJ databases">
        <authorList>
            <consortium name="Pathogen Informatics"/>
        </authorList>
    </citation>
    <scope>NUCLEOTIDE SEQUENCE [LARGE SCALE GENOMIC DNA]</scope>
    <source>
        <strain evidence="2">M72</strain>
    </source>
</reference>
<protein>
    <recommendedName>
        <fullName evidence="3">Cyclic lactone autoinducer peptide</fullName>
    </recommendedName>
</protein>
<evidence type="ECO:0000313" key="1">
    <source>
        <dbReference type="EMBL" id="CRL40033.1"/>
    </source>
</evidence>
<dbReference type="NCBIfam" id="TIGR04223">
    <property type="entry name" value="quorum_AgrD"/>
    <property type="match status" value="1"/>
</dbReference>
<dbReference type="InterPro" id="IPR009229">
    <property type="entry name" value="AgrD"/>
</dbReference>
<sequence length="48" mass="5070">MAGSKKKNIAATILGKVALNSAKAAADSRCMYCLHQPKQPAGIKKLSR</sequence>
<name>A0A0M6WTH0_9FIRM</name>
<dbReference type="Proteomes" id="UP000049979">
    <property type="component" value="Unassembled WGS sequence"/>
</dbReference>
<dbReference type="RefSeq" id="WP_055068151.1">
    <property type="nucleotide sequence ID" value="NZ_CP173697.1"/>
</dbReference>
<accession>A0A0M6WTH0</accession>
<dbReference type="OrthoDB" id="9814541at2"/>
<keyword evidence="2" id="KW-1185">Reference proteome</keyword>
<dbReference type="AlphaFoldDB" id="A0A0M6WTH0"/>
<dbReference type="EMBL" id="CVRR01000033">
    <property type="protein sequence ID" value="CRL40033.1"/>
    <property type="molecule type" value="Genomic_DNA"/>
</dbReference>
<gene>
    <name evidence="1" type="ORF">M72_08111</name>
</gene>
<proteinExistence type="predicted"/>